<name>A0ABV0YG08_9TELE</name>
<organism evidence="1 2">
    <name type="scientific">Ameca splendens</name>
    <dbReference type="NCBI Taxonomy" id="208324"/>
    <lineage>
        <taxon>Eukaryota</taxon>
        <taxon>Metazoa</taxon>
        <taxon>Chordata</taxon>
        <taxon>Craniata</taxon>
        <taxon>Vertebrata</taxon>
        <taxon>Euteleostomi</taxon>
        <taxon>Actinopterygii</taxon>
        <taxon>Neopterygii</taxon>
        <taxon>Teleostei</taxon>
        <taxon>Neoteleostei</taxon>
        <taxon>Acanthomorphata</taxon>
        <taxon>Ovalentaria</taxon>
        <taxon>Atherinomorphae</taxon>
        <taxon>Cyprinodontiformes</taxon>
        <taxon>Goodeidae</taxon>
        <taxon>Ameca</taxon>
    </lineage>
</organism>
<protein>
    <submittedName>
        <fullName evidence="1">Uncharacterized protein</fullName>
    </submittedName>
</protein>
<sequence length="102" mass="11298">MLTGTGAPCTGANRQLPEQTRKLLQSCFSRRTRISQRFWPKQAAPSPPATTCQSSVKFVTHRTLLTTWIPSLSTHRSITTRITGLLFSLSLALSPMQMNPVV</sequence>
<comment type="caution">
    <text evidence="1">The sequence shown here is derived from an EMBL/GenBank/DDBJ whole genome shotgun (WGS) entry which is preliminary data.</text>
</comment>
<keyword evidence="2" id="KW-1185">Reference proteome</keyword>
<evidence type="ECO:0000313" key="1">
    <source>
        <dbReference type="EMBL" id="MEQ2292661.1"/>
    </source>
</evidence>
<dbReference type="EMBL" id="JAHRIP010030679">
    <property type="protein sequence ID" value="MEQ2292661.1"/>
    <property type="molecule type" value="Genomic_DNA"/>
</dbReference>
<evidence type="ECO:0000313" key="2">
    <source>
        <dbReference type="Proteomes" id="UP001469553"/>
    </source>
</evidence>
<dbReference type="Proteomes" id="UP001469553">
    <property type="component" value="Unassembled WGS sequence"/>
</dbReference>
<accession>A0ABV0YG08</accession>
<gene>
    <name evidence="1" type="ORF">AMECASPLE_025206</name>
</gene>
<proteinExistence type="predicted"/>
<reference evidence="1 2" key="1">
    <citation type="submission" date="2021-06" db="EMBL/GenBank/DDBJ databases">
        <authorList>
            <person name="Palmer J.M."/>
        </authorList>
    </citation>
    <scope>NUCLEOTIDE SEQUENCE [LARGE SCALE GENOMIC DNA]</scope>
    <source>
        <strain evidence="1 2">AS_MEX2019</strain>
        <tissue evidence="1">Muscle</tissue>
    </source>
</reference>